<dbReference type="WBParaSite" id="ASIM_0002094601-mRNA-1">
    <property type="protein sequence ID" value="ASIM_0002094601-mRNA-1"/>
    <property type="gene ID" value="ASIM_0002094601"/>
</dbReference>
<evidence type="ECO:0000313" key="2">
    <source>
        <dbReference type="Proteomes" id="UP000267096"/>
    </source>
</evidence>
<sequence length="91" mass="10608">MPVKVCPDYCTQKSSTLAGFIMQYFEKWLKKCDRSEMYAKCLTLEIKNEAFEVATAKHTTHLQTIAEIYKLNTEEMKSNALEVVKVNFFRC</sequence>
<proteinExistence type="predicted"/>
<organism evidence="3">
    <name type="scientific">Anisakis simplex</name>
    <name type="common">Herring worm</name>
    <dbReference type="NCBI Taxonomy" id="6269"/>
    <lineage>
        <taxon>Eukaryota</taxon>
        <taxon>Metazoa</taxon>
        <taxon>Ecdysozoa</taxon>
        <taxon>Nematoda</taxon>
        <taxon>Chromadorea</taxon>
        <taxon>Rhabditida</taxon>
        <taxon>Spirurina</taxon>
        <taxon>Ascaridomorpha</taxon>
        <taxon>Ascaridoidea</taxon>
        <taxon>Anisakidae</taxon>
        <taxon>Anisakis</taxon>
        <taxon>Anisakis simplex complex</taxon>
    </lineage>
</organism>
<accession>A0A0M3KIX4</accession>
<evidence type="ECO:0000313" key="3">
    <source>
        <dbReference type="WBParaSite" id="ASIM_0002094601-mRNA-1"/>
    </source>
</evidence>
<protein>
    <submittedName>
        <fullName evidence="1 3">Uncharacterized protein</fullName>
    </submittedName>
</protein>
<dbReference type="AlphaFoldDB" id="A0A0M3KIX4"/>
<dbReference type="InterPro" id="IPR036775">
    <property type="entry name" value="DNA_pol_Y-fam_lit_finger_sf"/>
</dbReference>
<dbReference type="Proteomes" id="UP000267096">
    <property type="component" value="Unassembled WGS sequence"/>
</dbReference>
<dbReference type="EMBL" id="UYRR01039270">
    <property type="protein sequence ID" value="VDK75972.1"/>
    <property type="molecule type" value="Genomic_DNA"/>
</dbReference>
<gene>
    <name evidence="1" type="ORF">ASIM_LOCUS20322</name>
</gene>
<dbReference type="GO" id="GO:0003684">
    <property type="term" value="F:damaged DNA binding"/>
    <property type="evidence" value="ECO:0007669"/>
    <property type="project" value="InterPro"/>
</dbReference>
<dbReference type="GO" id="GO:0006281">
    <property type="term" value="P:DNA repair"/>
    <property type="evidence" value="ECO:0007669"/>
    <property type="project" value="InterPro"/>
</dbReference>
<name>A0A0M3KIX4_ANISI</name>
<reference evidence="1 2" key="2">
    <citation type="submission" date="2018-11" db="EMBL/GenBank/DDBJ databases">
        <authorList>
            <consortium name="Pathogen Informatics"/>
        </authorList>
    </citation>
    <scope>NUCLEOTIDE SEQUENCE [LARGE SCALE GENOMIC DNA]</scope>
</reference>
<dbReference type="SUPFAM" id="SSF100879">
    <property type="entry name" value="Lesion bypass DNA polymerase (Y-family), little finger domain"/>
    <property type="match status" value="1"/>
</dbReference>
<keyword evidence="2" id="KW-1185">Reference proteome</keyword>
<reference evidence="3" key="1">
    <citation type="submission" date="2017-02" db="UniProtKB">
        <authorList>
            <consortium name="WormBaseParasite"/>
        </authorList>
    </citation>
    <scope>IDENTIFICATION</scope>
</reference>
<evidence type="ECO:0000313" key="1">
    <source>
        <dbReference type="EMBL" id="VDK75972.1"/>
    </source>
</evidence>